<feature type="domain" description="FAD/NAD(P)-binding" evidence="3">
    <location>
        <begin position="3"/>
        <end position="281"/>
    </location>
</feature>
<dbReference type="PANTHER" id="PTHR48105">
    <property type="entry name" value="THIOREDOXIN REDUCTASE 1-RELATED-RELATED"/>
    <property type="match status" value="1"/>
</dbReference>
<evidence type="ECO:0000256" key="1">
    <source>
        <dbReference type="ARBA" id="ARBA00022630"/>
    </source>
</evidence>
<dbReference type="EMBL" id="FNAI01000002">
    <property type="protein sequence ID" value="SDD73301.1"/>
    <property type="molecule type" value="Genomic_DNA"/>
</dbReference>
<protein>
    <submittedName>
        <fullName evidence="4">Thioredoxin reductase</fullName>
    </submittedName>
</protein>
<dbReference type="RefSeq" id="WP_091146341.1">
    <property type="nucleotide sequence ID" value="NZ_FNAI01000002.1"/>
</dbReference>
<accession>A0A1G6X5B8</accession>
<dbReference type="InterPro" id="IPR023753">
    <property type="entry name" value="FAD/NAD-binding_dom"/>
</dbReference>
<dbReference type="STRING" id="1391627.SAMN05216464_102405"/>
<dbReference type="InterPro" id="IPR050097">
    <property type="entry name" value="Ferredoxin-NADP_redctase_2"/>
</dbReference>
<dbReference type="SUPFAM" id="SSF51905">
    <property type="entry name" value="FAD/NAD(P)-binding domain"/>
    <property type="match status" value="1"/>
</dbReference>
<dbReference type="PRINTS" id="PR00368">
    <property type="entry name" value="FADPNR"/>
</dbReference>
<dbReference type="Proteomes" id="UP000199072">
    <property type="component" value="Unassembled WGS sequence"/>
</dbReference>
<evidence type="ECO:0000256" key="2">
    <source>
        <dbReference type="ARBA" id="ARBA00023002"/>
    </source>
</evidence>
<evidence type="ECO:0000259" key="3">
    <source>
        <dbReference type="Pfam" id="PF07992"/>
    </source>
</evidence>
<keyword evidence="2" id="KW-0560">Oxidoreductase</keyword>
<dbReference type="PRINTS" id="PR00469">
    <property type="entry name" value="PNDRDTASEII"/>
</dbReference>
<dbReference type="OrthoDB" id="9806179at2"/>
<dbReference type="InterPro" id="IPR036188">
    <property type="entry name" value="FAD/NAD-bd_sf"/>
</dbReference>
<evidence type="ECO:0000313" key="5">
    <source>
        <dbReference type="Proteomes" id="UP000199072"/>
    </source>
</evidence>
<keyword evidence="5" id="KW-1185">Reference proteome</keyword>
<dbReference type="AlphaFoldDB" id="A0A1G6X5B8"/>
<name>A0A1G6X5B8_9SPHI</name>
<dbReference type="Pfam" id="PF07992">
    <property type="entry name" value="Pyr_redox_2"/>
    <property type="match status" value="1"/>
</dbReference>
<proteinExistence type="predicted"/>
<dbReference type="GO" id="GO:0016491">
    <property type="term" value="F:oxidoreductase activity"/>
    <property type="evidence" value="ECO:0007669"/>
    <property type="project" value="UniProtKB-KW"/>
</dbReference>
<organism evidence="4 5">
    <name type="scientific">Mucilaginibacter pineti</name>
    <dbReference type="NCBI Taxonomy" id="1391627"/>
    <lineage>
        <taxon>Bacteria</taxon>
        <taxon>Pseudomonadati</taxon>
        <taxon>Bacteroidota</taxon>
        <taxon>Sphingobacteriia</taxon>
        <taxon>Sphingobacteriales</taxon>
        <taxon>Sphingobacteriaceae</taxon>
        <taxon>Mucilaginibacter</taxon>
    </lineage>
</organism>
<sequence>MDFDVIIIGGSYAGLQAAMTLGRALRKVLVIDSGKPCNRQTPHSHNFLTRDGETPHAIASIAREQLQRYHTVKTLFGKVIKGEKQDEGFTVGTGNGETYTAKKLLFTSGIYDHMPDVAGFAECWGISVIHCPYCHGYEVHSKPTGVVGNGDLGYEYAKMISNWSNNITLFTNGPSLFTNEQQAKLTAHHIKIEEAQVTEIQHKQGYLTHLIAGGNAFEFNAVYWRPAFKQHCDVPQLMGCQLTDAGYLKIDELLHTSIPGVYAAGDCTTQMRSVASAVNSGAMAGVLLNKELNDEGF</sequence>
<reference evidence="4 5" key="1">
    <citation type="submission" date="2016-10" db="EMBL/GenBank/DDBJ databases">
        <authorList>
            <person name="de Groot N.N."/>
        </authorList>
    </citation>
    <scope>NUCLEOTIDE SEQUENCE [LARGE SCALE GENOMIC DNA]</scope>
    <source>
        <strain evidence="4 5">47C3B</strain>
    </source>
</reference>
<gene>
    <name evidence="4" type="ORF">SAMN05216464_102405</name>
</gene>
<keyword evidence="1" id="KW-0285">Flavoprotein</keyword>
<dbReference type="Gene3D" id="3.50.50.60">
    <property type="entry name" value="FAD/NAD(P)-binding domain"/>
    <property type="match status" value="2"/>
</dbReference>
<evidence type="ECO:0000313" key="4">
    <source>
        <dbReference type="EMBL" id="SDD73301.1"/>
    </source>
</evidence>